<dbReference type="EMBL" id="SLXA01000022">
    <property type="protein sequence ID" value="TCO81809.1"/>
    <property type="molecule type" value="Genomic_DNA"/>
</dbReference>
<reference evidence="2 3" key="1">
    <citation type="submission" date="2019-03" db="EMBL/GenBank/DDBJ databases">
        <title>Genomic Encyclopedia of Type Strains, Phase IV (KMG-IV): sequencing the most valuable type-strain genomes for metagenomic binning, comparative biology and taxonomic classification.</title>
        <authorList>
            <person name="Goeker M."/>
        </authorList>
    </citation>
    <scope>NUCLEOTIDE SEQUENCE [LARGE SCALE GENOMIC DNA]</scope>
    <source>
        <strain evidence="2 3">DSM 28559</strain>
    </source>
</reference>
<dbReference type="Gene3D" id="1.10.10.60">
    <property type="entry name" value="Homeodomain-like"/>
    <property type="match status" value="1"/>
</dbReference>
<keyword evidence="3" id="KW-1185">Reference proteome</keyword>
<evidence type="ECO:0000259" key="1">
    <source>
        <dbReference type="Pfam" id="PF08765"/>
    </source>
</evidence>
<dbReference type="InterPro" id="IPR052411">
    <property type="entry name" value="c-mor_Regulatory_Protein"/>
</dbReference>
<dbReference type="OrthoDB" id="9800398at2"/>
<dbReference type="Pfam" id="PF08765">
    <property type="entry name" value="Mor"/>
    <property type="match status" value="1"/>
</dbReference>
<feature type="domain" description="Mor transcription activator" evidence="1">
    <location>
        <begin position="43"/>
        <end position="85"/>
    </location>
</feature>
<organism evidence="2 3">
    <name type="scientific">Frisingicoccus caecimuris</name>
    <dbReference type="NCBI Taxonomy" id="1796636"/>
    <lineage>
        <taxon>Bacteria</taxon>
        <taxon>Bacillati</taxon>
        <taxon>Bacillota</taxon>
        <taxon>Clostridia</taxon>
        <taxon>Lachnospirales</taxon>
        <taxon>Lachnospiraceae</taxon>
        <taxon>Frisingicoccus</taxon>
    </lineage>
</organism>
<dbReference type="InterPro" id="IPR009057">
    <property type="entry name" value="Homeodomain-like_sf"/>
</dbReference>
<evidence type="ECO:0000313" key="2">
    <source>
        <dbReference type="EMBL" id="TCO81809.1"/>
    </source>
</evidence>
<protein>
    <submittedName>
        <fullName evidence="2">Mor transcription activator family protein</fullName>
    </submittedName>
</protein>
<dbReference type="PANTHER" id="PTHR37812">
    <property type="entry name" value="MU-LIKE PROPHAGE FLUMU PROTEIN C"/>
    <property type="match status" value="1"/>
</dbReference>
<proteinExistence type="predicted"/>
<dbReference type="Proteomes" id="UP000295711">
    <property type="component" value="Unassembled WGS sequence"/>
</dbReference>
<dbReference type="SUPFAM" id="SSF46689">
    <property type="entry name" value="Homeodomain-like"/>
    <property type="match status" value="1"/>
</dbReference>
<dbReference type="NCBIfam" id="NF040785">
    <property type="entry name" value="CD3324_fam"/>
    <property type="match status" value="1"/>
</dbReference>
<comment type="caution">
    <text evidence="2">The sequence shown here is derived from an EMBL/GenBank/DDBJ whole genome shotgun (WGS) entry which is preliminary data.</text>
</comment>
<dbReference type="InterPro" id="IPR014875">
    <property type="entry name" value="Mor_transcription_activator"/>
</dbReference>
<evidence type="ECO:0000313" key="3">
    <source>
        <dbReference type="Proteomes" id="UP000295711"/>
    </source>
</evidence>
<dbReference type="RefSeq" id="WP_021985835.1">
    <property type="nucleotide sequence ID" value="NZ_JANKAQ010000022.1"/>
</dbReference>
<sequence>MKYIKADSVLPIALVEELQSYIQGGYIYVPSRKDSKKKWGELSGCRYEIEQRNRKIRKDYQQGKSVDELADIYYLSVHSIRKIIYEK</sequence>
<name>A0A4R2LQH0_9FIRM</name>
<dbReference type="PANTHER" id="PTHR37812:SF1">
    <property type="entry name" value="MU-LIKE PROPHAGE FLUMU PROTEIN C"/>
    <property type="match status" value="1"/>
</dbReference>
<dbReference type="AlphaFoldDB" id="A0A4R2LQH0"/>
<gene>
    <name evidence="2" type="ORF">EV212_1227</name>
</gene>
<dbReference type="InterPro" id="IPR049739">
    <property type="entry name" value="YraL-like"/>
</dbReference>
<accession>A0A4R2LQH0</accession>